<dbReference type="EMBL" id="KB743113">
    <property type="protein sequence ID" value="EOB01151.1"/>
    <property type="molecule type" value="Genomic_DNA"/>
</dbReference>
<evidence type="ECO:0000313" key="1">
    <source>
        <dbReference type="EMBL" id="EOB01151.1"/>
    </source>
</evidence>
<dbReference type="Proteomes" id="UP000296049">
    <property type="component" value="Unassembled WGS sequence"/>
</dbReference>
<dbReference type="AlphaFoldDB" id="R0JUE7"/>
<organism evidence="1 2">
    <name type="scientific">Anas platyrhynchos</name>
    <name type="common">Mallard</name>
    <name type="synonym">Anas boschas</name>
    <dbReference type="NCBI Taxonomy" id="8839"/>
    <lineage>
        <taxon>Eukaryota</taxon>
        <taxon>Metazoa</taxon>
        <taxon>Chordata</taxon>
        <taxon>Craniata</taxon>
        <taxon>Vertebrata</taxon>
        <taxon>Euteleostomi</taxon>
        <taxon>Archelosauria</taxon>
        <taxon>Archosauria</taxon>
        <taxon>Dinosauria</taxon>
        <taxon>Saurischia</taxon>
        <taxon>Theropoda</taxon>
        <taxon>Coelurosauria</taxon>
        <taxon>Aves</taxon>
        <taxon>Neognathae</taxon>
        <taxon>Galloanserae</taxon>
        <taxon>Anseriformes</taxon>
        <taxon>Anatidae</taxon>
        <taxon>Anatinae</taxon>
        <taxon>Anas</taxon>
    </lineage>
</organism>
<sequence length="406" mass="45475">MSVLIGVKVIWQREKLHRRICGPESKLGDFMNRKVYACSTWDVNSQLCVSDVHQTYCVCTLQRKLALEGGSVLKEKIPWNPAGLFPEALTPGTPSYWLQIAVSVSKNNCVKPCNLPKQQQVSFNLLPLAVGAHLLLQFHPKGVQLIHFSKVVLGCELKHGPSVIAASERAEERWSVLGEALESHKCLFRSPVGVELEKTSPCCQKPVERTFLCLSSWRGFTVCVIYEKPTKARPDFAGQYTNGTYREFWGVLIGVWEHTAPEETPPRGPCFTSTSSGQAGFPRWRLDLHRGASGGSFLVGFLGMGRLLAIAVLSEQWFRGLVTNLKSLGFGYAENQVGTNSRKKARKQRRCIEDIRNSSELYFGVRLVYAVETFSAGEEVLTRANSFFFATSKKQIHLRFCRVQPD</sequence>
<keyword evidence="2" id="KW-1185">Reference proteome</keyword>
<protein>
    <submittedName>
        <fullName evidence="1">Uncharacterized protein</fullName>
    </submittedName>
</protein>
<name>R0JUE7_ANAPL</name>
<evidence type="ECO:0000313" key="2">
    <source>
        <dbReference type="Proteomes" id="UP000296049"/>
    </source>
</evidence>
<accession>R0JUE7</accession>
<proteinExistence type="predicted"/>
<reference evidence="2" key="1">
    <citation type="journal article" date="2013" name="Nat. Genet.">
        <title>The duck genome and transcriptome provide insight into an avian influenza virus reservoir species.</title>
        <authorList>
            <person name="Huang Y."/>
            <person name="Li Y."/>
            <person name="Burt D.W."/>
            <person name="Chen H."/>
            <person name="Zhang Y."/>
            <person name="Qian W."/>
            <person name="Kim H."/>
            <person name="Gan S."/>
            <person name="Zhao Y."/>
            <person name="Li J."/>
            <person name="Yi K."/>
            <person name="Feng H."/>
            <person name="Zhu P."/>
            <person name="Li B."/>
            <person name="Liu Q."/>
            <person name="Fairley S."/>
            <person name="Magor K.E."/>
            <person name="Du Z."/>
            <person name="Hu X."/>
            <person name="Goodman L."/>
            <person name="Tafer H."/>
            <person name="Vignal A."/>
            <person name="Lee T."/>
            <person name="Kim K.W."/>
            <person name="Sheng Z."/>
            <person name="An Y."/>
            <person name="Searle S."/>
            <person name="Herrero J."/>
            <person name="Groenen M.A."/>
            <person name="Crooijmans R.P."/>
            <person name="Faraut T."/>
            <person name="Cai Q."/>
            <person name="Webster R.G."/>
            <person name="Aldridge J.R."/>
            <person name="Warren W.C."/>
            <person name="Bartschat S."/>
            <person name="Kehr S."/>
            <person name="Marz M."/>
            <person name="Stadler P.F."/>
            <person name="Smith J."/>
            <person name="Kraus R.H."/>
            <person name="Zhao Y."/>
            <person name="Ren L."/>
            <person name="Fei J."/>
            <person name="Morisson M."/>
            <person name="Kaiser P."/>
            <person name="Griffin D.K."/>
            <person name="Rao M."/>
            <person name="Pitel F."/>
            <person name="Wang J."/>
            <person name="Li N."/>
        </authorList>
    </citation>
    <scope>NUCLEOTIDE SEQUENCE [LARGE SCALE GENOMIC DNA]</scope>
</reference>
<gene>
    <name evidence="1" type="ORF">Anapl_04773</name>
</gene>